<proteinExistence type="predicted"/>
<dbReference type="Gene3D" id="2.60.40.1120">
    <property type="entry name" value="Carboxypeptidase-like, regulatory domain"/>
    <property type="match status" value="1"/>
</dbReference>
<dbReference type="EMBL" id="FMXB01000007">
    <property type="protein sequence ID" value="SDA52543.1"/>
    <property type="molecule type" value="Genomic_DNA"/>
</dbReference>
<dbReference type="OrthoDB" id="18481at2157"/>
<dbReference type="InterPro" id="IPR013783">
    <property type="entry name" value="Ig-like_fold"/>
</dbReference>
<evidence type="ECO:0000313" key="1">
    <source>
        <dbReference type="EMBL" id="SDA52543.1"/>
    </source>
</evidence>
<evidence type="ECO:0008006" key="3">
    <source>
        <dbReference type="Google" id="ProtNLM"/>
    </source>
</evidence>
<dbReference type="Proteomes" id="UP000323439">
    <property type="component" value="Unassembled WGS sequence"/>
</dbReference>
<evidence type="ECO:0000313" key="2">
    <source>
        <dbReference type="Proteomes" id="UP000323439"/>
    </source>
</evidence>
<gene>
    <name evidence="1" type="ORF">SAMN02910315_01118</name>
</gene>
<dbReference type="AlphaFoldDB" id="A0A1G5W389"/>
<dbReference type="Gene3D" id="2.60.40.10">
    <property type="entry name" value="Immunoglobulins"/>
    <property type="match status" value="1"/>
</dbReference>
<name>A0A1G5W389_9EURY</name>
<protein>
    <recommendedName>
        <fullName evidence="3">Adhesin-like protein</fullName>
    </recommendedName>
</protein>
<organism evidence="1 2">
    <name type="scientific">Methanobrevibacter millerae</name>
    <dbReference type="NCBI Taxonomy" id="230361"/>
    <lineage>
        <taxon>Archaea</taxon>
        <taxon>Methanobacteriati</taxon>
        <taxon>Methanobacteriota</taxon>
        <taxon>Methanomada group</taxon>
        <taxon>Methanobacteria</taxon>
        <taxon>Methanobacteriales</taxon>
        <taxon>Methanobacteriaceae</taxon>
        <taxon>Methanobrevibacter</taxon>
    </lineage>
</organism>
<dbReference type="RefSeq" id="WP_149731690.1">
    <property type="nucleotide sequence ID" value="NZ_FMXB01000007.1"/>
</dbReference>
<reference evidence="1 2" key="1">
    <citation type="submission" date="2016-10" db="EMBL/GenBank/DDBJ databases">
        <authorList>
            <person name="Varghese N."/>
            <person name="Submissions S."/>
        </authorList>
    </citation>
    <scope>NUCLEOTIDE SEQUENCE [LARGE SCALE GENOMIC DNA]</scope>
    <source>
        <strain evidence="1 2">DSM 16643</strain>
    </source>
</reference>
<keyword evidence="2" id="KW-1185">Reference proteome</keyword>
<sequence length="610" mass="69473">MIGSVSAANVTNDDSPIAYEELQPDDYDPIFIAYGHVKYPLQNFGDNETIAKEIWTVRSIQNDEKDTREIPVFDNVIVNRTVDGNATIKIMGNENITGQIFLSFLKTPLNLTNGQIEYQLTGLERGHYTFQYYYSGNEIYQNGTENITFTIPSTSTIIENIDDFTMYYKDESEIKATLKDQWGTLLTDKDVIFIINGVEYNRITDKNGSSSVKLNLEPGTYDIITHYPGTLTTTGNMTHTKVTILPTITGQDIKKLYKNGTQYYVKVTDNNGTALVNQTVQFNINGVFYNRTTNKEGFAKLNINLNDGTYIITAENLYDNCKISNTITVLPTIVSEDLIKIYKNASQFNVKLLKTDGSPLANSYAIFNINGVFYNRTTDNEGNVKLNINLFPGEYIITTENPYDNSKKSNTIVVTPYLFTDDLTKYYKGDSRFNAKLVDSNYNPQANKEITFMINGVEYTRNTNENGEASLAINLQPDEYDIITKNSEYEVKNTITVLPTLIDLHGEKVTVDLDENEKYEVYVLDNDGNPYANQTVTFKYYNMVEKVKTDENGIASFNSTRINQYNPIEIEYNGYTIINNKVQFRMYPYIVGKIDGIFIIIDHPYLTKYF</sequence>
<accession>A0A1G5W389</accession>